<evidence type="ECO:0000256" key="1">
    <source>
        <dbReference type="ARBA" id="ARBA00004651"/>
    </source>
</evidence>
<dbReference type="Pfam" id="PF00892">
    <property type="entry name" value="EamA"/>
    <property type="match status" value="1"/>
</dbReference>
<dbReference type="EMBL" id="CAFBSG010000003">
    <property type="protein sequence ID" value="CAB5239439.1"/>
    <property type="molecule type" value="Genomic_DNA"/>
</dbReference>
<dbReference type="NCBIfam" id="TIGR00688">
    <property type="entry name" value="rarD"/>
    <property type="match status" value="1"/>
</dbReference>
<evidence type="ECO:0000256" key="2">
    <source>
        <dbReference type="ARBA" id="ARBA00007362"/>
    </source>
</evidence>
<evidence type="ECO:0000256" key="5">
    <source>
        <dbReference type="ARBA" id="ARBA00022692"/>
    </source>
</evidence>
<evidence type="ECO:0000256" key="4">
    <source>
        <dbReference type="ARBA" id="ARBA00022475"/>
    </source>
</evidence>
<comment type="subcellular location">
    <subcellularLocation>
        <location evidence="1">Cell membrane</location>
        <topology evidence="1">Multi-pass membrane protein</topology>
    </subcellularLocation>
</comment>
<dbReference type="GO" id="GO:0005886">
    <property type="term" value="C:plasma membrane"/>
    <property type="evidence" value="ECO:0007669"/>
    <property type="project" value="UniProtKB-SubCell"/>
</dbReference>
<dbReference type="InterPro" id="IPR000620">
    <property type="entry name" value="EamA_dom"/>
</dbReference>
<evidence type="ECO:0000313" key="10">
    <source>
        <dbReference type="EMBL" id="CAB5239439.1"/>
    </source>
</evidence>
<keyword evidence="4" id="KW-1003">Cell membrane</keyword>
<feature type="transmembrane region" description="Helical" evidence="8">
    <location>
        <begin position="267"/>
        <end position="285"/>
    </location>
</feature>
<feature type="transmembrane region" description="Helical" evidence="8">
    <location>
        <begin position="177"/>
        <end position="197"/>
    </location>
</feature>
<dbReference type="PANTHER" id="PTHR22911:SF137">
    <property type="entry name" value="SOLUTE CARRIER FAMILY 35 MEMBER G2-RELATED"/>
    <property type="match status" value="1"/>
</dbReference>
<proteinExistence type="inferred from homology"/>
<evidence type="ECO:0000256" key="7">
    <source>
        <dbReference type="ARBA" id="ARBA00023136"/>
    </source>
</evidence>
<dbReference type="SUPFAM" id="SSF103481">
    <property type="entry name" value="Multidrug resistance efflux transporter EmrE"/>
    <property type="match status" value="2"/>
</dbReference>
<protein>
    <submittedName>
        <fullName evidence="10">Unannotated protein</fullName>
    </submittedName>
</protein>
<keyword evidence="6 8" id="KW-1133">Transmembrane helix</keyword>
<feature type="transmembrane region" description="Helical" evidence="8">
    <location>
        <begin position="209"/>
        <end position="227"/>
    </location>
</feature>
<feature type="domain" description="EamA" evidence="9">
    <location>
        <begin position="6"/>
        <end position="142"/>
    </location>
</feature>
<evidence type="ECO:0000256" key="6">
    <source>
        <dbReference type="ARBA" id="ARBA00022989"/>
    </source>
</evidence>
<evidence type="ECO:0000259" key="9">
    <source>
        <dbReference type="Pfam" id="PF00892"/>
    </source>
</evidence>
<accession>A0A6J7XQ44</accession>
<reference evidence="10" key="1">
    <citation type="submission" date="2020-05" db="EMBL/GenBank/DDBJ databases">
        <authorList>
            <person name="Chiriac C."/>
            <person name="Salcher M."/>
            <person name="Ghai R."/>
            <person name="Kavagutti S V."/>
        </authorList>
    </citation>
    <scope>NUCLEOTIDE SEQUENCE</scope>
</reference>
<dbReference type="InterPro" id="IPR004626">
    <property type="entry name" value="RarD"/>
</dbReference>
<feature type="transmembrane region" description="Helical" evidence="8">
    <location>
        <begin position="234"/>
        <end position="255"/>
    </location>
</feature>
<keyword evidence="5 8" id="KW-0812">Transmembrane</keyword>
<feature type="transmembrane region" description="Helical" evidence="8">
    <location>
        <begin position="37"/>
        <end position="58"/>
    </location>
</feature>
<dbReference type="PANTHER" id="PTHR22911">
    <property type="entry name" value="ACYL-MALONYL CONDENSING ENZYME-RELATED"/>
    <property type="match status" value="1"/>
</dbReference>
<evidence type="ECO:0000256" key="3">
    <source>
        <dbReference type="ARBA" id="ARBA00022448"/>
    </source>
</evidence>
<feature type="transmembrane region" description="Helical" evidence="8">
    <location>
        <begin position="102"/>
        <end position="119"/>
    </location>
</feature>
<feature type="transmembrane region" description="Helical" evidence="8">
    <location>
        <begin position="7"/>
        <end position="25"/>
    </location>
</feature>
<comment type="similarity">
    <text evidence="2">Belongs to the EamA transporter family.</text>
</comment>
<organism evidence="10">
    <name type="scientific">freshwater metagenome</name>
    <dbReference type="NCBI Taxonomy" id="449393"/>
    <lineage>
        <taxon>unclassified sequences</taxon>
        <taxon>metagenomes</taxon>
        <taxon>ecological metagenomes</taxon>
    </lineage>
</organism>
<evidence type="ECO:0000256" key="8">
    <source>
        <dbReference type="SAM" id="Phobius"/>
    </source>
</evidence>
<keyword evidence="7 8" id="KW-0472">Membrane</keyword>
<sequence length="297" mass="32596">MTRYKSGLFFGITAYTLWGAFPLYWPLLKPAGALEIVSHRAVWTLFFCVVALGINKQLKSTILIIGNRKTFLRLALATVFISTNWLTYIWGVNHGHVVETALGYYVIPIIMIGFGIFLFHETLRPLQWITVGLGALGVVVLTIDFGRLPWIALALAISWSSYGLVKKTLNLGALQGLALETLISFPFYGGYLIYLGINGTGLLGTAPGISILLISAGIVTAIPLLSFNASTTRLPFTIIGLLQYITPTILFLVGVLVRHENMPTGRWIGFVIIWLALLALAIDLVRSSRTLNNSVTE</sequence>
<dbReference type="AlphaFoldDB" id="A0A6J7XQ44"/>
<feature type="transmembrane region" description="Helical" evidence="8">
    <location>
        <begin position="70"/>
        <end position="90"/>
    </location>
</feature>
<dbReference type="InterPro" id="IPR037185">
    <property type="entry name" value="EmrE-like"/>
</dbReference>
<keyword evidence="3" id="KW-0813">Transport</keyword>
<gene>
    <name evidence="10" type="ORF">UFOPK3554_00286</name>
</gene>
<name>A0A6J7XQ44_9ZZZZ</name>
<feature type="transmembrane region" description="Helical" evidence="8">
    <location>
        <begin position="126"/>
        <end position="143"/>
    </location>
</feature>